<keyword evidence="3" id="KW-1185">Reference proteome</keyword>
<sequence length="342" mass="38477">MPWPPTIPRTFKATPPGSSELEFHGPYNKLLYSLFPTNSDFSIVPRYLESATLPSGDLVFSFTVFFPVANVDRPVLSLELTGARGVESALRRREADEHVRRRMHELRDQCPLPKLRAISAMGTKLSFYHVDAIDDDAKIIPLPAPARVDDSVPAQQWDCDVLDGVGEARLRKHLAGSSSTRSKSDNAAHKIAEIIGQLRSPNNSHPPHYFQYYNPGYSKSYSYQSLPRRGRSTDNPKGLLLTSHPSCGKSFPVDLWFSALPTSFKARKHYCELVLEYRFISLIDTLYEARCRILGLTAGIRGHVLPRRPCERGPGRHDGAIRRRNTVLTPTVQTSRPTTRRT</sequence>
<dbReference type="Proteomes" id="UP000092993">
    <property type="component" value="Unassembled WGS sequence"/>
</dbReference>
<feature type="compositionally biased region" description="Polar residues" evidence="1">
    <location>
        <begin position="326"/>
        <end position="342"/>
    </location>
</feature>
<dbReference type="AlphaFoldDB" id="A0A1C7M144"/>
<reference evidence="2 3" key="1">
    <citation type="submission" date="2016-03" db="EMBL/GenBank/DDBJ databases">
        <title>Whole genome sequencing of Grifola frondosa 9006-11.</title>
        <authorList>
            <person name="Min B."/>
            <person name="Park H."/>
            <person name="Kim J.-G."/>
            <person name="Cho H."/>
            <person name="Oh Y.-L."/>
            <person name="Kong W.-S."/>
            <person name="Choi I.-G."/>
        </authorList>
    </citation>
    <scope>NUCLEOTIDE SEQUENCE [LARGE SCALE GENOMIC DNA]</scope>
    <source>
        <strain evidence="2 3">9006-11</strain>
    </source>
</reference>
<name>A0A1C7M144_GRIFR</name>
<dbReference type="STRING" id="5627.A0A1C7M144"/>
<evidence type="ECO:0000256" key="1">
    <source>
        <dbReference type="SAM" id="MobiDB-lite"/>
    </source>
</evidence>
<gene>
    <name evidence="2" type="ORF">A0H81_09187</name>
</gene>
<feature type="compositionally biased region" description="Basic and acidic residues" evidence="1">
    <location>
        <begin position="312"/>
        <end position="321"/>
    </location>
</feature>
<dbReference type="EMBL" id="LUGG01000013">
    <property type="protein sequence ID" value="OBZ70683.1"/>
    <property type="molecule type" value="Genomic_DNA"/>
</dbReference>
<dbReference type="OrthoDB" id="2726323at2759"/>
<feature type="region of interest" description="Disordered" evidence="1">
    <location>
        <begin position="312"/>
        <end position="342"/>
    </location>
</feature>
<comment type="caution">
    <text evidence="2">The sequence shown here is derived from an EMBL/GenBank/DDBJ whole genome shotgun (WGS) entry which is preliminary data.</text>
</comment>
<proteinExistence type="predicted"/>
<evidence type="ECO:0000313" key="3">
    <source>
        <dbReference type="Proteomes" id="UP000092993"/>
    </source>
</evidence>
<accession>A0A1C7M144</accession>
<organism evidence="2 3">
    <name type="scientific">Grifola frondosa</name>
    <name type="common">Maitake</name>
    <name type="synonym">Polyporus frondosus</name>
    <dbReference type="NCBI Taxonomy" id="5627"/>
    <lineage>
        <taxon>Eukaryota</taxon>
        <taxon>Fungi</taxon>
        <taxon>Dikarya</taxon>
        <taxon>Basidiomycota</taxon>
        <taxon>Agaricomycotina</taxon>
        <taxon>Agaricomycetes</taxon>
        <taxon>Polyporales</taxon>
        <taxon>Grifolaceae</taxon>
        <taxon>Grifola</taxon>
    </lineage>
</organism>
<evidence type="ECO:0000313" key="2">
    <source>
        <dbReference type="EMBL" id="OBZ70683.1"/>
    </source>
</evidence>
<protein>
    <submittedName>
        <fullName evidence="2">Uncharacterized protein</fullName>
    </submittedName>
</protein>